<keyword evidence="4 5" id="KW-0539">Nucleus</keyword>
<dbReference type="Proteomes" id="UP000014760">
    <property type="component" value="Unassembled WGS sequence"/>
</dbReference>
<dbReference type="GO" id="GO:0006364">
    <property type="term" value="P:rRNA processing"/>
    <property type="evidence" value="ECO:0007669"/>
    <property type="project" value="UniProtKB-UniRule"/>
</dbReference>
<dbReference type="STRING" id="283909.R7UC76"/>
<reference evidence="8" key="3">
    <citation type="submission" date="2015-06" db="UniProtKB">
        <authorList>
            <consortium name="EnsemblMetazoa"/>
        </authorList>
    </citation>
    <scope>IDENTIFICATION</scope>
</reference>
<evidence type="ECO:0000256" key="5">
    <source>
        <dbReference type="PIRNR" id="PIRNR015952"/>
    </source>
</evidence>
<evidence type="ECO:0000313" key="7">
    <source>
        <dbReference type="EMBL" id="ELU03594.1"/>
    </source>
</evidence>
<dbReference type="OrthoDB" id="29058at2759"/>
<dbReference type="EMBL" id="KB303020">
    <property type="protein sequence ID" value="ELU03594.1"/>
    <property type="molecule type" value="Genomic_DNA"/>
</dbReference>
<evidence type="ECO:0000256" key="4">
    <source>
        <dbReference type="ARBA" id="ARBA00023242"/>
    </source>
</evidence>
<evidence type="ECO:0000256" key="1">
    <source>
        <dbReference type="ARBA" id="ARBA00004604"/>
    </source>
</evidence>
<dbReference type="AlphaFoldDB" id="R7UC76"/>
<name>R7UC76_CAPTE</name>
<feature type="region of interest" description="Disordered" evidence="6">
    <location>
        <begin position="1"/>
        <end position="26"/>
    </location>
</feature>
<dbReference type="EMBL" id="AMQN01001483">
    <property type="status" value="NOT_ANNOTATED_CDS"/>
    <property type="molecule type" value="Genomic_DNA"/>
</dbReference>
<evidence type="ECO:0000256" key="6">
    <source>
        <dbReference type="SAM" id="MobiDB-lite"/>
    </source>
</evidence>
<dbReference type="PIRSF" id="PIRSF015952">
    <property type="entry name" value="U3snoRNP11"/>
    <property type="match status" value="1"/>
</dbReference>
<proteinExistence type="inferred from homology"/>
<reference evidence="7 9" key="2">
    <citation type="journal article" date="2013" name="Nature">
        <title>Insights into bilaterian evolution from three spiralian genomes.</title>
        <authorList>
            <person name="Simakov O."/>
            <person name="Marletaz F."/>
            <person name="Cho S.J."/>
            <person name="Edsinger-Gonzales E."/>
            <person name="Havlak P."/>
            <person name="Hellsten U."/>
            <person name="Kuo D.H."/>
            <person name="Larsson T."/>
            <person name="Lv J."/>
            <person name="Arendt D."/>
            <person name="Savage R."/>
            <person name="Osoegawa K."/>
            <person name="de Jong P."/>
            <person name="Grimwood J."/>
            <person name="Chapman J.A."/>
            <person name="Shapiro H."/>
            <person name="Aerts A."/>
            <person name="Otillar R.P."/>
            <person name="Terry A.Y."/>
            <person name="Boore J.L."/>
            <person name="Grigoriev I.V."/>
            <person name="Lindberg D.R."/>
            <person name="Seaver E.C."/>
            <person name="Weisblat D.A."/>
            <person name="Putnam N.H."/>
            <person name="Rokhsar D.S."/>
        </authorList>
    </citation>
    <scope>NUCLEOTIDE SEQUENCE</scope>
    <source>
        <strain evidence="7 9">I ESC-2004</strain>
    </source>
</reference>
<comment type="subunit">
    <text evidence="5">Component of the ribosomal small subunit (SSU) processome.</text>
</comment>
<dbReference type="Pfam" id="PF03998">
    <property type="entry name" value="Utp11"/>
    <property type="match status" value="1"/>
</dbReference>
<protein>
    <recommendedName>
        <fullName evidence="5">U3 small nucleolar RNA-associated protein 11</fullName>
        <shortName evidence="5">U3 snoRNA-associated protein 11</shortName>
    </recommendedName>
</protein>
<comment type="function">
    <text evidence="5">Involved in nucleolar processing of pre-18S ribosomal RNA.</text>
</comment>
<keyword evidence="9" id="KW-1185">Reference proteome</keyword>
<dbReference type="HOGENOM" id="CLU_061887_0_2_1"/>
<dbReference type="PANTHER" id="PTHR12838">
    <property type="entry name" value="U3 SMALL NUCLEOLAR RNA-ASSOCIATED PROTEIN 11"/>
    <property type="match status" value="1"/>
</dbReference>
<dbReference type="InterPro" id="IPR007144">
    <property type="entry name" value="SSU_processome_Utp11"/>
</dbReference>
<reference evidence="9" key="1">
    <citation type="submission" date="2012-12" db="EMBL/GenBank/DDBJ databases">
        <authorList>
            <person name="Hellsten U."/>
            <person name="Grimwood J."/>
            <person name="Chapman J.A."/>
            <person name="Shapiro H."/>
            <person name="Aerts A."/>
            <person name="Otillar R.P."/>
            <person name="Terry A.Y."/>
            <person name="Boore J.L."/>
            <person name="Simakov O."/>
            <person name="Marletaz F."/>
            <person name="Cho S.-J."/>
            <person name="Edsinger-Gonzales E."/>
            <person name="Havlak P."/>
            <person name="Kuo D.-H."/>
            <person name="Larsson T."/>
            <person name="Lv J."/>
            <person name="Arendt D."/>
            <person name="Savage R."/>
            <person name="Osoegawa K."/>
            <person name="de Jong P."/>
            <person name="Lindberg D.R."/>
            <person name="Seaver E.C."/>
            <person name="Weisblat D.A."/>
            <person name="Putnam N.H."/>
            <person name="Grigoriev I.V."/>
            <person name="Rokhsar D.S."/>
        </authorList>
    </citation>
    <scope>NUCLEOTIDE SEQUENCE</scope>
    <source>
        <strain evidence="9">I ESC-2004</strain>
    </source>
</reference>
<feature type="compositionally biased region" description="Polar residues" evidence="6">
    <location>
        <begin position="1"/>
        <end position="11"/>
    </location>
</feature>
<feature type="region of interest" description="Disordered" evidence="6">
    <location>
        <begin position="226"/>
        <end position="253"/>
    </location>
</feature>
<dbReference type="FunCoup" id="R7UC76">
    <property type="interactions" value="945"/>
</dbReference>
<evidence type="ECO:0000313" key="9">
    <source>
        <dbReference type="Proteomes" id="UP000014760"/>
    </source>
</evidence>
<dbReference type="OMA" id="DLKYVVM"/>
<comment type="similarity">
    <text evidence="2 5">Belongs to the UTP11 family.</text>
</comment>
<evidence type="ECO:0000313" key="8">
    <source>
        <dbReference type="EnsemblMetazoa" id="CapteP186148"/>
    </source>
</evidence>
<organism evidence="7">
    <name type="scientific">Capitella teleta</name>
    <name type="common">Polychaete worm</name>
    <dbReference type="NCBI Taxonomy" id="283909"/>
    <lineage>
        <taxon>Eukaryota</taxon>
        <taxon>Metazoa</taxon>
        <taxon>Spiralia</taxon>
        <taxon>Lophotrochozoa</taxon>
        <taxon>Annelida</taxon>
        <taxon>Polychaeta</taxon>
        <taxon>Sedentaria</taxon>
        <taxon>Scolecida</taxon>
        <taxon>Capitellidae</taxon>
        <taxon>Capitella</taxon>
    </lineage>
</organism>
<evidence type="ECO:0000256" key="3">
    <source>
        <dbReference type="ARBA" id="ARBA00022552"/>
    </source>
</evidence>
<dbReference type="PANTHER" id="PTHR12838:SF0">
    <property type="entry name" value="U3 SMALL NUCLEOLAR RNA-ASSOCIATED PROTEIN 11-RELATED"/>
    <property type="match status" value="1"/>
</dbReference>
<gene>
    <name evidence="7" type="ORF">CAPTEDRAFT_186148</name>
</gene>
<dbReference type="EMBL" id="AMQN01001484">
    <property type="status" value="NOT_ANNOTATED_CDS"/>
    <property type="molecule type" value="Genomic_DNA"/>
</dbReference>
<comment type="subcellular location">
    <subcellularLocation>
        <location evidence="1 5">Nucleus</location>
        <location evidence="1 5">Nucleolus</location>
    </subcellularLocation>
</comment>
<dbReference type="GO" id="GO:0032040">
    <property type="term" value="C:small-subunit processome"/>
    <property type="evidence" value="ECO:0007669"/>
    <property type="project" value="UniProtKB-UniRule"/>
</dbReference>
<accession>R7UC76</accession>
<sequence>MSSFRNAAKTNQKTHRERSQLKSRQHLGLLEKKGDYKLRAIEQHKKDATIKSLKRKALNKNPDEFYFKMVRSRLEDGVHTEETPVPEYTDEQLRLLQTQDSNYVMYKLSTERKKIEKLKSHLHLLDAKNKPQNKHIVFVESKKEAGTFDAAQHLDTHPALLGRTYNRPTWAQLRAGDTLLNIDDRSLAEMTVERDKKYKELGRRIERERQLNLILLKMQSKRSLIDKKTRKTKVVEESPQTASQYKWTAKRKR</sequence>
<evidence type="ECO:0000256" key="2">
    <source>
        <dbReference type="ARBA" id="ARBA00008105"/>
    </source>
</evidence>
<dbReference type="EnsemblMetazoa" id="CapteT186148">
    <property type="protein sequence ID" value="CapteP186148"/>
    <property type="gene ID" value="CapteG186148"/>
</dbReference>
<feature type="compositionally biased region" description="Basic residues" evidence="6">
    <location>
        <begin position="12"/>
        <end position="25"/>
    </location>
</feature>
<keyword evidence="3 5" id="KW-0698">rRNA processing</keyword>